<comment type="cofactor">
    <cofactor evidence="1">
        <name>FAD</name>
        <dbReference type="ChEBI" id="CHEBI:57692"/>
    </cofactor>
</comment>
<feature type="domain" description="FAD-binding" evidence="4">
    <location>
        <begin position="5"/>
        <end position="335"/>
    </location>
</feature>
<organism evidence="5 6">
    <name type="scientific">Streptomyces thinghirensis</name>
    <dbReference type="NCBI Taxonomy" id="551547"/>
    <lineage>
        <taxon>Bacteria</taxon>
        <taxon>Bacillati</taxon>
        <taxon>Actinomycetota</taxon>
        <taxon>Actinomycetes</taxon>
        <taxon>Kitasatosporales</taxon>
        <taxon>Streptomycetaceae</taxon>
        <taxon>Streptomyces</taxon>
    </lineage>
</organism>
<accession>A0ABP9T7C0</accession>
<dbReference type="PRINTS" id="PR00420">
    <property type="entry name" value="RNGMNOXGNASE"/>
</dbReference>
<keyword evidence="2" id="KW-0285">Flavoprotein</keyword>
<dbReference type="InterPro" id="IPR050641">
    <property type="entry name" value="RIFMO-like"/>
</dbReference>
<dbReference type="Proteomes" id="UP001499878">
    <property type="component" value="Unassembled WGS sequence"/>
</dbReference>
<gene>
    <name evidence="5" type="ORF">GCM10023323_40040</name>
</gene>
<dbReference type="InterPro" id="IPR002938">
    <property type="entry name" value="FAD-bd"/>
</dbReference>
<dbReference type="SUPFAM" id="SSF51905">
    <property type="entry name" value="FAD/NAD(P)-binding domain"/>
    <property type="match status" value="1"/>
</dbReference>
<evidence type="ECO:0000259" key="4">
    <source>
        <dbReference type="Pfam" id="PF01494"/>
    </source>
</evidence>
<evidence type="ECO:0000313" key="5">
    <source>
        <dbReference type="EMBL" id="GAA5210834.1"/>
    </source>
</evidence>
<name>A0ABP9T7C0_9ACTN</name>
<keyword evidence="3" id="KW-0274">FAD</keyword>
<dbReference type="Gene3D" id="3.50.50.60">
    <property type="entry name" value="FAD/NAD(P)-binding domain"/>
    <property type="match status" value="1"/>
</dbReference>
<proteinExistence type="predicted"/>
<evidence type="ECO:0000256" key="3">
    <source>
        <dbReference type="ARBA" id="ARBA00022827"/>
    </source>
</evidence>
<comment type="caution">
    <text evidence="5">The sequence shown here is derived from an EMBL/GenBank/DDBJ whole genome shotgun (WGS) entry which is preliminary data.</text>
</comment>
<dbReference type="RefSeq" id="WP_345632208.1">
    <property type="nucleotide sequence ID" value="NZ_BAABJR010000009.1"/>
</dbReference>
<dbReference type="Pfam" id="PF01494">
    <property type="entry name" value="FAD_binding_3"/>
    <property type="match status" value="1"/>
</dbReference>
<dbReference type="Gene3D" id="3.30.70.2450">
    <property type="match status" value="1"/>
</dbReference>
<evidence type="ECO:0000256" key="2">
    <source>
        <dbReference type="ARBA" id="ARBA00022630"/>
    </source>
</evidence>
<reference evidence="6" key="1">
    <citation type="journal article" date="2019" name="Int. J. Syst. Evol. Microbiol.">
        <title>The Global Catalogue of Microorganisms (GCM) 10K type strain sequencing project: providing services to taxonomists for standard genome sequencing and annotation.</title>
        <authorList>
            <consortium name="The Broad Institute Genomics Platform"/>
            <consortium name="The Broad Institute Genome Sequencing Center for Infectious Disease"/>
            <person name="Wu L."/>
            <person name="Ma J."/>
        </authorList>
    </citation>
    <scope>NUCLEOTIDE SEQUENCE [LARGE SCALE GENOMIC DNA]</scope>
    <source>
        <strain evidence="6">JCM 18306</strain>
    </source>
</reference>
<protein>
    <submittedName>
        <fullName evidence="5">NAD(P)/FAD-dependent oxidoreductase</fullName>
    </submittedName>
</protein>
<dbReference type="PANTHER" id="PTHR43004">
    <property type="entry name" value="TRK SYSTEM POTASSIUM UPTAKE PROTEIN"/>
    <property type="match status" value="1"/>
</dbReference>
<dbReference type="InterPro" id="IPR036188">
    <property type="entry name" value="FAD/NAD-bd_sf"/>
</dbReference>
<evidence type="ECO:0000256" key="1">
    <source>
        <dbReference type="ARBA" id="ARBA00001974"/>
    </source>
</evidence>
<sequence>MPHRSVVVAGCGPVGLLTALGLAEAGVDVTVLEAMPRITAAPHDMVYPWAVLPGIERLGLLEDMRRAGLTVREWCFKVLRTGERIVFDLDTLADEVAHPYQLHLPQHLLTDIVTKRLNAISHARVEWGTSLTGLRQDGHGVTVTTKGADGARTIRAGWLVGADGAHSQVRRALGLGFAGLTWPMRFVSTDLRFDLSTLGFSETGYQLDLEHGALVARADRSGLWRYVYAESRALPDETIPDRLPAVFKSVLPEGADPLLEGWSAYRVHERVAERFRVGRVMLAGDAAHVTNPTGAHGLACGLFDAFVLTEALAAVVHGQADDAVLDRYARERRRVFLDSASPLSSESMRLVFHADSEPWLDKEIARYRSVAVDPELRRDHLLLSGDMRSTSVL</sequence>
<dbReference type="EMBL" id="BAABJR010000009">
    <property type="protein sequence ID" value="GAA5210834.1"/>
    <property type="molecule type" value="Genomic_DNA"/>
</dbReference>
<dbReference type="PANTHER" id="PTHR43004:SF19">
    <property type="entry name" value="BINDING MONOOXYGENASE, PUTATIVE (JCVI)-RELATED"/>
    <property type="match status" value="1"/>
</dbReference>
<keyword evidence="6" id="KW-1185">Reference proteome</keyword>
<evidence type="ECO:0000313" key="6">
    <source>
        <dbReference type="Proteomes" id="UP001499878"/>
    </source>
</evidence>